<comment type="similarity">
    <text evidence="1">Belongs to the BlaI transcriptional regulatory family.</text>
</comment>
<dbReference type="GO" id="GO:0045892">
    <property type="term" value="P:negative regulation of DNA-templated transcription"/>
    <property type="evidence" value="ECO:0007669"/>
    <property type="project" value="InterPro"/>
</dbReference>
<name>A0A518AKY0_9BACT</name>
<evidence type="ECO:0000256" key="1">
    <source>
        <dbReference type="ARBA" id="ARBA00011046"/>
    </source>
</evidence>
<keyword evidence="3" id="KW-0238">DNA-binding</keyword>
<keyword evidence="2" id="KW-0805">Transcription regulation</keyword>
<dbReference type="GO" id="GO:0003677">
    <property type="term" value="F:DNA binding"/>
    <property type="evidence" value="ECO:0007669"/>
    <property type="project" value="UniProtKB-KW"/>
</dbReference>
<dbReference type="Proteomes" id="UP000315750">
    <property type="component" value="Chromosome"/>
</dbReference>
<evidence type="ECO:0000313" key="5">
    <source>
        <dbReference type="EMBL" id="QDU55389.1"/>
    </source>
</evidence>
<dbReference type="Pfam" id="PF03965">
    <property type="entry name" value="Penicillinase_R"/>
    <property type="match status" value="1"/>
</dbReference>
<keyword evidence="6" id="KW-1185">Reference proteome</keyword>
<keyword evidence="4" id="KW-0804">Transcription</keyword>
<dbReference type="AlphaFoldDB" id="A0A518AKY0"/>
<dbReference type="InterPro" id="IPR036388">
    <property type="entry name" value="WH-like_DNA-bd_sf"/>
</dbReference>
<dbReference type="KEGG" id="amuc:Pan181_15780"/>
<dbReference type="EMBL" id="CP036278">
    <property type="protein sequence ID" value="QDU55389.1"/>
    <property type="molecule type" value="Genomic_DNA"/>
</dbReference>
<dbReference type="RefSeq" id="WP_145246257.1">
    <property type="nucleotide sequence ID" value="NZ_CP036278.1"/>
</dbReference>
<dbReference type="Gene3D" id="1.10.4040.10">
    <property type="entry name" value="Penicillinase repressor domain"/>
    <property type="match status" value="1"/>
</dbReference>
<organism evidence="5 6">
    <name type="scientific">Aeoliella mucimassa</name>
    <dbReference type="NCBI Taxonomy" id="2527972"/>
    <lineage>
        <taxon>Bacteria</taxon>
        <taxon>Pseudomonadati</taxon>
        <taxon>Planctomycetota</taxon>
        <taxon>Planctomycetia</taxon>
        <taxon>Pirellulales</taxon>
        <taxon>Lacipirellulaceae</taxon>
        <taxon>Aeoliella</taxon>
    </lineage>
</organism>
<dbReference type="SUPFAM" id="SSF46785">
    <property type="entry name" value="Winged helix' DNA-binding domain"/>
    <property type="match status" value="1"/>
</dbReference>
<evidence type="ECO:0000256" key="3">
    <source>
        <dbReference type="ARBA" id="ARBA00023125"/>
    </source>
</evidence>
<evidence type="ECO:0000313" key="6">
    <source>
        <dbReference type="Proteomes" id="UP000315750"/>
    </source>
</evidence>
<evidence type="ECO:0000256" key="4">
    <source>
        <dbReference type="ARBA" id="ARBA00023163"/>
    </source>
</evidence>
<dbReference type="Gene3D" id="1.10.10.10">
    <property type="entry name" value="Winged helix-like DNA-binding domain superfamily/Winged helix DNA-binding domain"/>
    <property type="match status" value="1"/>
</dbReference>
<sequence length="137" mass="15165">MGKKRAKMPRLPEGEIEILEMLWRESAVTIQQAQTALGQPIGYTTVQTRLNRLVEKGLVAKSKTRPAQYSAAVTPEEVRQRDLDTLVERVSDGRVVPLVAHLINRQGVTADEIAELKSLVAEAERRTKGSKPQGGRP</sequence>
<dbReference type="PIRSF" id="PIRSF019455">
    <property type="entry name" value="CopR_AtkY"/>
    <property type="match status" value="1"/>
</dbReference>
<gene>
    <name evidence="5" type="primary">blaI_2</name>
    <name evidence="5" type="ORF">Pan181_15780</name>
</gene>
<protein>
    <submittedName>
        <fullName evidence="5">Penicillinase repressor</fullName>
    </submittedName>
</protein>
<reference evidence="5 6" key="1">
    <citation type="submission" date="2019-02" db="EMBL/GenBank/DDBJ databases">
        <title>Deep-cultivation of Planctomycetes and their phenomic and genomic characterization uncovers novel biology.</title>
        <authorList>
            <person name="Wiegand S."/>
            <person name="Jogler M."/>
            <person name="Boedeker C."/>
            <person name="Pinto D."/>
            <person name="Vollmers J."/>
            <person name="Rivas-Marin E."/>
            <person name="Kohn T."/>
            <person name="Peeters S.H."/>
            <person name="Heuer A."/>
            <person name="Rast P."/>
            <person name="Oberbeckmann S."/>
            <person name="Bunk B."/>
            <person name="Jeske O."/>
            <person name="Meyerdierks A."/>
            <person name="Storesund J.E."/>
            <person name="Kallscheuer N."/>
            <person name="Luecker S."/>
            <person name="Lage O.M."/>
            <person name="Pohl T."/>
            <person name="Merkel B.J."/>
            <person name="Hornburger P."/>
            <person name="Mueller R.-W."/>
            <person name="Bruemmer F."/>
            <person name="Labrenz M."/>
            <person name="Spormann A.M."/>
            <person name="Op den Camp H."/>
            <person name="Overmann J."/>
            <person name="Amann R."/>
            <person name="Jetten M.S.M."/>
            <person name="Mascher T."/>
            <person name="Medema M.H."/>
            <person name="Devos D.P."/>
            <person name="Kaster A.-K."/>
            <person name="Ovreas L."/>
            <person name="Rohde M."/>
            <person name="Galperin M.Y."/>
            <person name="Jogler C."/>
        </authorList>
    </citation>
    <scope>NUCLEOTIDE SEQUENCE [LARGE SCALE GENOMIC DNA]</scope>
    <source>
        <strain evidence="5 6">Pan181</strain>
    </source>
</reference>
<dbReference type="InterPro" id="IPR036390">
    <property type="entry name" value="WH_DNA-bd_sf"/>
</dbReference>
<proteinExistence type="inferred from homology"/>
<dbReference type="InterPro" id="IPR005650">
    <property type="entry name" value="BlaI_family"/>
</dbReference>
<evidence type="ECO:0000256" key="2">
    <source>
        <dbReference type="ARBA" id="ARBA00023015"/>
    </source>
</evidence>
<dbReference type="OrthoDB" id="276770at2"/>
<accession>A0A518AKY0</accession>